<dbReference type="InterPro" id="IPR028098">
    <property type="entry name" value="Glyco_trans_4-like_N"/>
</dbReference>
<dbReference type="OrthoDB" id="525353at2"/>
<accession>A0A494WS61</accession>
<evidence type="ECO:0000259" key="1">
    <source>
        <dbReference type="Pfam" id="PF13579"/>
    </source>
</evidence>
<gene>
    <name evidence="2" type="ORF">D7024_00265</name>
</gene>
<evidence type="ECO:0000313" key="3">
    <source>
        <dbReference type="Proteomes" id="UP000271256"/>
    </source>
</evidence>
<dbReference type="Pfam" id="PF13692">
    <property type="entry name" value="Glyco_trans_1_4"/>
    <property type="match status" value="1"/>
</dbReference>
<protein>
    <submittedName>
        <fullName evidence="2">Glycosyltransferase</fullName>
    </submittedName>
</protein>
<dbReference type="PANTHER" id="PTHR12526">
    <property type="entry name" value="GLYCOSYLTRANSFERASE"/>
    <property type="match status" value="1"/>
</dbReference>
<sequence length="385" mass="43192">MLRNYLAIRWGKMASVLFIDGVLPSFPHPERGWRVLRILKAIAEAGHRVVYLLLQGERYEIYRPVFEEAGIEFMVEKGARICRQGPVKCRVVGLDQLVQEVPFHLACIHFAANALACIPVIRRHSPRTRIAVDTVDLAHIRLWREALVTGRQEKVVEAYRHWEMETAVFRQADAVIAVTPLEAKMISRLAPGVKTVVIPVIADAWPQVNPFSSRQGLLYVGNFFHPPNADAVFYLVYHIWPHLQKALPGVDLYIVGHNPPREIRDRAADGIKVTGYVPSLAPYFEQCRLMVAPIRYGAGIKTKIVEAMAAGLPVVTTSMGAEGMGLQPGENVLVADDPVSFSRAVATLYQNQSLWERLSQKGREHVRRYYSFPVVAPAIYSLLSS</sequence>
<dbReference type="EMBL" id="RBWE01000001">
    <property type="protein sequence ID" value="RKO65553.1"/>
    <property type="molecule type" value="Genomic_DNA"/>
</dbReference>
<comment type="caution">
    <text evidence="2">The sequence shown here is derived from an EMBL/GenBank/DDBJ whole genome shotgun (WGS) entry which is preliminary data.</text>
</comment>
<reference evidence="2 3" key="1">
    <citation type="submission" date="2018-10" db="EMBL/GenBank/DDBJ databases">
        <authorList>
            <person name="Grouzdev D.S."/>
            <person name="Krutkina M.S."/>
            <person name="Tourova T.P."/>
            <person name="Nazina T.N."/>
        </authorList>
    </citation>
    <scope>NUCLEOTIDE SEQUENCE [LARGE SCALE GENOMIC DNA]</scope>
    <source>
        <strain evidence="2 3">435</strain>
    </source>
</reference>
<dbReference type="AlphaFoldDB" id="A0A494WS61"/>
<keyword evidence="3" id="KW-1185">Reference proteome</keyword>
<keyword evidence="2" id="KW-0808">Transferase</keyword>
<dbReference type="SUPFAM" id="SSF53756">
    <property type="entry name" value="UDP-Glycosyltransferase/glycogen phosphorylase"/>
    <property type="match status" value="1"/>
</dbReference>
<evidence type="ECO:0000313" key="2">
    <source>
        <dbReference type="EMBL" id="RKO65553.1"/>
    </source>
</evidence>
<proteinExistence type="predicted"/>
<name>A0A494WS61_9FIRM</name>
<feature type="domain" description="Glycosyltransferase subfamily 4-like N-terminal" evidence="1">
    <location>
        <begin position="33"/>
        <end position="199"/>
    </location>
</feature>
<dbReference type="PANTHER" id="PTHR12526:SF600">
    <property type="entry name" value="GLYCOSYL TRANSFERASE GROUP 1"/>
    <property type="match status" value="1"/>
</dbReference>
<dbReference type="GO" id="GO:0016757">
    <property type="term" value="F:glycosyltransferase activity"/>
    <property type="evidence" value="ECO:0007669"/>
    <property type="project" value="TreeGrafter"/>
</dbReference>
<dbReference type="Gene3D" id="3.40.50.2000">
    <property type="entry name" value="Glycogen Phosphorylase B"/>
    <property type="match status" value="1"/>
</dbReference>
<dbReference type="CDD" id="cd03801">
    <property type="entry name" value="GT4_PimA-like"/>
    <property type="match status" value="1"/>
</dbReference>
<dbReference type="Pfam" id="PF13579">
    <property type="entry name" value="Glyco_trans_4_4"/>
    <property type="match status" value="1"/>
</dbReference>
<dbReference type="Proteomes" id="UP000271256">
    <property type="component" value="Unassembled WGS sequence"/>
</dbReference>
<organism evidence="2 3">
    <name type="scientific">Desulfofundulus salinus</name>
    <dbReference type="NCBI Taxonomy" id="2419843"/>
    <lineage>
        <taxon>Bacteria</taxon>
        <taxon>Bacillati</taxon>
        <taxon>Bacillota</taxon>
        <taxon>Clostridia</taxon>
        <taxon>Eubacteriales</taxon>
        <taxon>Peptococcaceae</taxon>
        <taxon>Desulfofundulus</taxon>
    </lineage>
</organism>